<evidence type="ECO:0000313" key="9">
    <source>
        <dbReference type="Proteomes" id="UP000224634"/>
    </source>
</evidence>
<feature type="transmembrane region" description="Helical" evidence="6">
    <location>
        <begin position="196"/>
        <end position="218"/>
    </location>
</feature>
<dbReference type="FunFam" id="1.20.1250.20:FF:000034">
    <property type="entry name" value="MFS general substrate transporter"/>
    <property type="match status" value="1"/>
</dbReference>
<dbReference type="InterPro" id="IPR036259">
    <property type="entry name" value="MFS_trans_sf"/>
</dbReference>
<dbReference type="SUPFAM" id="SSF103473">
    <property type="entry name" value="MFS general substrate transporter"/>
    <property type="match status" value="1"/>
</dbReference>
<evidence type="ECO:0000313" key="8">
    <source>
        <dbReference type="EMBL" id="PGH05375.1"/>
    </source>
</evidence>
<dbReference type="GO" id="GO:0016020">
    <property type="term" value="C:membrane"/>
    <property type="evidence" value="ECO:0007669"/>
    <property type="project" value="UniProtKB-SubCell"/>
</dbReference>
<proteinExistence type="predicted"/>
<feature type="transmembrane region" description="Helical" evidence="6">
    <location>
        <begin position="424"/>
        <end position="445"/>
    </location>
</feature>
<feature type="transmembrane region" description="Helical" evidence="6">
    <location>
        <begin position="134"/>
        <end position="153"/>
    </location>
</feature>
<evidence type="ECO:0000256" key="6">
    <source>
        <dbReference type="SAM" id="Phobius"/>
    </source>
</evidence>
<keyword evidence="5 6" id="KW-0472">Membrane</keyword>
<feature type="transmembrane region" description="Helical" evidence="6">
    <location>
        <begin position="75"/>
        <end position="96"/>
    </location>
</feature>
<evidence type="ECO:0000259" key="7">
    <source>
        <dbReference type="PROSITE" id="PS50850"/>
    </source>
</evidence>
<dbReference type="Pfam" id="PF07690">
    <property type="entry name" value="MFS_1"/>
    <property type="match status" value="1"/>
</dbReference>
<feature type="transmembrane region" description="Helical" evidence="6">
    <location>
        <begin position="266"/>
        <end position="287"/>
    </location>
</feature>
<feature type="transmembrane region" description="Helical" evidence="6">
    <location>
        <begin position="103"/>
        <end position="122"/>
    </location>
</feature>
<evidence type="ECO:0000256" key="4">
    <source>
        <dbReference type="ARBA" id="ARBA00022989"/>
    </source>
</evidence>
<keyword evidence="3 6" id="KW-0812">Transmembrane</keyword>
<dbReference type="Gene3D" id="1.20.1250.20">
    <property type="entry name" value="MFS general substrate transporter like domains"/>
    <property type="match status" value="2"/>
</dbReference>
<name>A0A2B7X8U2_POLH7</name>
<feature type="transmembrane region" description="Helical" evidence="6">
    <location>
        <begin position="37"/>
        <end position="55"/>
    </location>
</feature>
<feature type="transmembrane region" description="Helical" evidence="6">
    <location>
        <begin position="165"/>
        <end position="184"/>
    </location>
</feature>
<accession>A0A2B7X8U2</accession>
<dbReference type="GO" id="GO:0022857">
    <property type="term" value="F:transmembrane transporter activity"/>
    <property type="evidence" value="ECO:0007669"/>
    <property type="project" value="InterPro"/>
</dbReference>
<organism evidence="8 9">
    <name type="scientific">Polytolypa hystricis (strain UAMH7299)</name>
    <dbReference type="NCBI Taxonomy" id="1447883"/>
    <lineage>
        <taxon>Eukaryota</taxon>
        <taxon>Fungi</taxon>
        <taxon>Dikarya</taxon>
        <taxon>Ascomycota</taxon>
        <taxon>Pezizomycotina</taxon>
        <taxon>Eurotiomycetes</taxon>
        <taxon>Eurotiomycetidae</taxon>
        <taxon>Onygenales</taxon>
        <taxon>Onygenales incertae sedis</taxon>
        <taxon>Polytolypa</taxon>
    </lineage>
</organism>
<dbReference type="STRING" id="1447883.A0A2B7X8U2"/>
<dbReference type="InterPro" id="IPR011701">
    <property type="entry name" value="MFS"/>
</dbReference>
<comment type="caution">
    <text evidence="8">The sequence shown here is derived from an EMBL/GenBank/DDBJ whole genome shotgun (WGS) entry which is preliminary data.</text>
</comment>
<comment type="subcellular location">
    <subcellularLocation>
        <location evidence="1">Membrane</location>
        <topology evidence="1">Multi-pass membrane protein</topology>
    </subcellularLocation>
</comment>
<evidence type="ECO:0000256" key="2">
    <source>
        <dbReference type="ARBA" id="ARBA00022448"/>
    </source>
</evidence>
<evidence type="ECO:0000256" key="5">
    <source>
        <dbReference type="ARBA" id="ARBA00023136"/>
    </source>
</evidence>
<feature type="transmembrane region" description="Helical" evidence="6">
    <location>
        <begin position="392"/>
        <end position="412"/>
    </location>
</feature>
<dbReference type="AlphaFoldDB" id="A0A2B7X8U2"/>
<feature type="transmembrane region" description="Helical" evidence="6">
    <location>
        <begin position="299"/>
        <end position="323"/>
    </location>
</feature>
<dbReference type="EMBL" id="PDNA01000188">
    <property type="protein sequence ID" value="PGH05375.1"/>
    <property type="molecule type" value="Genomic_DNA"/>
</dbReference>
<evidence type="ECO:0000256" key="3">
    <source>
        <dbReference type="ARBA" id="ARBA00022692"/>
    </source>
</evidence>
<dbReference type="InterPro" id="IPR020846">
    <property type="entry name" value="MFS_dom"/>
</dbReference>
<protein>
    <recommendedName>
        <fullName evidence="7">Major facilitator superfamily (MFS) profile domain-containing protein</fullName>
    </recommendedName>
</protein>
<dbReference type="FunFam" id="1.20.1250.20:FF:000068">
    <property type="entry name" value="MFS general substrate transporter"/>
    <property type="match status" value="1"/>
</dbReference>
<evidence type="ECO:0000256" key="1">
    <source>
        <dbReference type="ARBA" id="ARBA00004141"/>
    </source>
</evidence>
<feature type="transmembrane region" description="Helical" evidence="6">
    <location>
        <begin position="330"/>
        <end position="347"/>
    </location>
</feature>
<dbReference type="PROSITE" id="PS50850">
    <property type="entry name" value="MFS"/>
    <property type="match status" value="1"/>
</dbReference>
<keyword evidence="2" id="KW-0813">Transport</keyword>
<feature type="transmembrane region" description="Helical" evidence="6">
    <location>
        <begin position="359"/>
        <end position="380"/>
    </location>
</feature>
<keyword evidence="4 6" id="KW-1133">Transmembrane helix</keyword>
<dbReference type="Proteomes" id="UP000224634">
    <property type="component" value="Unassembled WGS sequence"/>
</dbReference>
<dbReference type="OrthoDB" id="19923at2759"/>
<reference evidence="8 9" key="1">
    <citation type="submission" date="2017-10" db="EMBL/GenBank/DDBJ databases">
        <title>Comparative genomics in systemic dimorphic fungi from Ajellomycetaceae.</title>
        <authorList>
            <person name="Munoz J.F."/>
            <person name="Mcewen J.G."/>
            <person name="Clay O.K."/>
            <person name="Cuomo C.A."/>
        </authorList>
    </citation>
    <scope>NUCLEOTIDE SEQUENCE [LARGE SCALE GENOMIC DNA]</scope>
    <source>
        <strain evidence="8 9">UAMH7299</strain>
    </source>
</reference>
<dbReference type="PANTHER" id="PTHR43791:SF52">
    <property type="entry name" value="TRANSPORTER, PUTATIVE (AFU_ORTHOLOGUE AFUA_1G11820)-RELATED"/>
    <property type="match status" value="1"/>
</dbReference>
<sequence length="482" mass="54323">MMESKGETASAQVQELDANNIDHEAEKKLIRKCDIHIVPILFVLFILSFMDRINIGNARIQGLEKDLNMSGHDFNIALFIFFIPYILLEVPSNLILKNVAPSTWLSVIMFGWGVVTVCQGVTESYTGLIVCRCLLGAFEAGFVPGCIYLISMYYKRHELQLRFNFWFSASILAGAFSGLFAYAVANMDGIGGYSGWRWIFIVEGLITVVFAVAAKFLIVDWPETAKFLTEEERALLISRLAGESKDANMSRLDKPALKRSFSDLKIYIGIIMYFGIVNTGYAFSFFTPTILRQLGWTAIHAQVMSIPIFLFATVTTMLTAVLSDRMRHRFGFIIFGCLIASIGYIILLVQERVAIGVRYFSLFTVISGAFIAHPICMTWLLNNMSGHYKRAIGSSMQIGFGNAGGLIASNIFLDNEKPLYRTGFGVSFALMWLAGLMAIVFLFYLRRENRIRERGGRDYLLDLPERELENLGDDHPGFRFTY</sequence>
<feature type="domain" description="Major facilitator superfamily (MFS) profile" evidence="7">
    <location>
        <begin position="37"/>
        <end position="450"/>
    </location>
</feature>
<dbReference type="PANTHER" id="PTHR43791">
    <property type="entry name" value="PERMEASE-RELATED"/>
    <property type="match status" value="1"/>
</dbReference>
<keyword evidence="9" id="KW-1185">Reference proteome</keyword>
<gene>
    <name evidence="8" type="ORF">AJ80_08343</name>
</gene>